<feature type="region of interest" description="Disordered" evidence="10">
    <location>
        <begin position="1292"/>
        <end position="1313"/>
    </location>
</feature>
<accession>A0ABY7FWW2</accession>
<feature type="compositionally biased region" description="Polar residues" evidence="10">
    <location>
        <begin position="936"/>
        <end position="949"/>
    </location>
</feature>
<evidence type="ECO:0000256" key="5">
    <source>
        <dbReference type="ARBA" id="ARBA00022741"/>
    </source>
</evidence>
<evidence type="ECO:0000256" key="10">
    <source>
        <dbReference type="SAM" id="MobiDB-lite"/>
    </source>
</evidence>
<dbReference type="Gene3D" id="3.10.20.90">
    <property type="entry name" value="Phosphatidylinositol 3-kinase Catalytic Subunit, Chain A, domain 1"/>
    <property type="match status" value="1"/>
</dbReference>
<dbReference type="PANTHER" id="PTHR13902">
    <property type="entry name" value="SERINE/THREONINE-PROTEIN KINASE WNK WITH NO LYSINE -RELATED"/>
    <property type="match status" value="1"/>
</dbReference>
<feature type="compositionally biased region" description="Low complexity" evidence="10">
    <location>
        <begin position="273"/>
        <end position="304"/>
    </location>
</feature>
<dbReference type="Pfam" id="PF12202">
    <property type="entry name" value="OSR1_C"/>
    <property type="match status" value="1"/>
</dbReference>
<dbReference type="InterPro" id="IPR024678">
    <property type="entry name" value="Kinase_OSR1/WNK_CCT"/>
</dbReference>
<dbReference type="Pfam" id="PF24889">
    <property type="entry name" value="CCTL2_WNK"/>
    <property type="match status" value="1"/>
</dbReference>
<feature type="region of interest" description="Disordered" evidence="10">
    <location>
        <begin position="731"/>
        <end position="773"/>
    </location>
</feature>
<feature type="compositionally biased region" description="Polar residues" evidence="10">
    <location>
        <begin position="1112"/>
        <end position="1126"/>
    </location>
</feature>
<feature type="compositionally biased region" description="Polar residues" evidence="10">
    <location>
        <begin position="821"/>
        <end position="830"/>
    </location>
</feature>
<feature type="compositionally biased region" description="Low complexity" evidence="10">
    <location>
        <begin position="993"/>
        <end position="1027"/>
    </location>
</feature>
<keyword evidence="6" id="KW-0418">Kinase</keyword>
<evidence type="ECO:0000256" key="6">
    <source>
        <dbReference type="ARBA" id="ARBA00022777"/>
    </source>
</evidence>
<feature type="compositionally biased region" description="Polar residues" evidence="10">
    <location>
        <begin position="1506"/>
        <end position="1523"/>
    </location>
</feature>
<evidence type="ECO:0000256" key="1">
    <source>
        <dbReference type="ARBA" id="ARBA00001946"/>
    </source>
</evidence>
<feature type="compositionally biased region" description="Polar residues" evidence="10">
    <location>
        <begin position="1259"/>
        <end position="1275"/>
    </location>
</feature>
<evidence type="ECO:0000256" key="9">
    <source>
        <dbReference type="ARBA" id="ARBA00048679"/>
    </source>
</evidence>
<feature type="compositionally biased region" description="Polar residues" evidence="10">
    <location>
        <begin position="564"/>
        <end position="575"/>
    </location>
</feature>
<feature type="compositionally biased region" description="Low complexity" evidence="10">
    <location>
        <begin position="540"/>
        <end position="556"/>
    </location>
</feature>
<feature type="compositionally biased region" description="Basic and acidic residues" evidence="10">
    <location>
        <begin position="1212"/>
        <end position="1221"/>
    </location>
</feature>
<dbReference type="Proteomes" id="UP001164746">
    <property type="component" value="Chromosome 14"/>
</dbReference>
<dbReference type="SUPFAM" id="SSF56112">
    <property type="entry name" value="Protein kinase-like (PK-like)"/>
    <property type="match status" value="1"/>
</dbReference>
<feature type="region of interest" description="Disordered" evidence="10">
    <location>
        <begin position="194"/>
        <end position="631"/>
    </location>
</feature>
<organism evidence="12 13">
    <name type="scientific">Mya arenaria</name>
    <name type="common">Soft-shell clam</name>
    <dbReference type="NCBI Taxonomy" id="6604"/>
    <lineage>
        <taxon>Eukaryota</taxon>
        <taxon>Metazoa</taxon>
        <taxon>Spiralia</taxon>
        <taxon>Lophotrochozoa</taxon>
        <taxon>Mollusca</taxon>
        <taxon>Bivalvia</taxon>
        <taxon>Autobranchia</taxon>
        <taxon>Heteroconchia</taxon>
        <taxon>Euheterodonta</taxon>
        <taxon>Imparidentia</taxon>
        <taxon>Neoheterodontei</taxon>
        <taxon>Myida</taxon>
        <taxon>Myoidea</taxon>
        <taxon>Myidae</taxon>
        <taxon>Mya</taxon>
    </lineage>
</organism>
<feature type="compositionally biased region" description="Low complexity" evidence="10">
    <location>
        <begin position="576"/>
        <end position="591"/>
    </location>
</feature>
<dbReference type="InterPro" id="IPR056865">
    <property type="entry name" value="CCTL2_WNK"/>
</dbReference>
<dbReference type="Gene3D" id="1.10.510.10">
    <property type="entry name" value="Transferase(Phosphotransferase) domain 1"/>
    <property type="match status" value="1"/>
</dbReference>
<keyword evidence="4" id="KW-0808">Transferase</keyword>
<gene>
    <name evidence="12" type="ORF">MAR_011458</name>
</gene>
<keyword evidence="5" id="KW-0547">Nucleotide-binding</keyword>
<dbReference type="SMART" id="SM00220">
    <property type="entry name" value="S_TKc"/>
    <property type="match status" value="1"/>
</dbReference>
<dbReference type="Pfam" id="PF00069">
    <property type="entry name" value="Pkinase"/>
    <property type="match status" value="1"/>
</dbReference>
<keyword evidence="7" id="KW-0067">ATP-binding</keyword>
<dbReference type="EC" id="2.7.11.1" evidence="2"/>
<feature type="region of interest" description="Disordered" evidence="10">
    <location>
        <begin position="1249"/>
        <end position="1280"/>
    </location>
</feature>
<feature type="compositionally biased region" description="Polar residues" evidence="10">
    <location>
        <begin position="331"/>
        <end position="427"/>
    </location>
</feature>
<name>A0ABY7FWW2_MYAAR</name>
<dbReference type="PROSITE" id="PS00108">
    <property type="entry name" value="PROTEIN_KINASE_ST"/>
    <property type="match status" value="1"/>
</dbReference>
<evidence type="ECO:0000256" key="7">
    <source>
        <dbReference type="ARBA" id="ARBA00022840"/>
    </source>
</evidence>
<feature type="region of interest" description="Disordered" evidence="10">
    <location>
        <begin position="1112"/>
        <end position="1163"/>
    </location>
</feature>
<evidence type="ECO:0000256" key="8">
    <source>
        <dbReference type="ARBA" id="ARBA00047899"/>
    </source>
</evidence>
<dbReference type="InterPro" id="IPR008271">
    <property type="entry name" value="Ser/Thr_kinase_AS"/>
</dbReference>
<comment type="catalytic activity">
    <reaction evidence="8">
        <text>L-threonyl-[protein] + ATP = O-phospho-L-threonyl-[protein] + ADP + H(+)</text>
        <dbReference type="Rhea" id="RHEA:46608"/>
        <dbReference type="Rhea" id="RHEA-COMP:11060"/>
        <dbReference type="Rhea" id="RHEA-COMP:11605"/>
        <dbReference type="ChEBI" id="CHEBI:15378"/>
        <dbReference type="ChEBI" id="CHEBI:30013"/>
        <dbReference type="ChEBI" id="CHEBI:30616"/>
        <dbReference type="ChEBI" id="CHEBI:61977"/>
        <dbReference type="ChEBI" id="CHEBI:456216"/>
        <dbReference type="EC" id="2.7.11.1"/>
    </reaction>
</comment>
<feature type="compositionally biased region" description="Polar residues" evidence="10">
    <location>
        <begin position="972"/>
        <end position="991"/>
    </location>
</feature>
<feature type="compositionally biased region" description="Low complexity" evidence="10">
    <location>
        <begin position="913"/>
        <end position="928"/>
    </location>
</feature>
<proteinExistence type="predicted"/>
<feature type="compositionally biased region" description="Low complexity" evidence="10">
    <location>
        <begin position="313"/>
        <end position="329"/>
    </location>
</feature>
<dbReference type="InterPro" id="IPR050588">
    <property type="entry name" value="WNK_Ser-Thr_kinase"/>
</dbReference>
<feature type="region of interest" description="Disordered" evidence="10">
    <location>
        <begin position="801"/>
        <end position="871"/>
    </location>
</feature>
<protein>
    <recommendedName>
        <fullName evidence="2">non-specific serine/threonine protein kinase</fullName>
        <ecNumber evidence="2">2.7.11.1</ecNumber>
    </recommendedName>
</protein>
<feature type="domain" description="Protein kinase" evidence="11">
    <location>
        <begin position="1"/>
        <end position="159"/>
    </location>
</feature>
<feature type="compositionally biased region" description="Basic and acidic residues" evidence="10">
    <location>
        <begin position="731"/>
        <end position="752"/>
    </location>
</feature>
<comment type="cofactor">
    <cofactor evidence="1">
        <name>Mg(2+)</name>
        <dbReference type="ChEBI" id="CHEBI:18420"/>
    </cofactor>
</comment>
<keyword evidence="13" id="KW-1185">Reference proteome</keyword>
<feature type="compositionally biased region" description="Polar residues" evidence="10">
    <location>
        <begin position="529"/>
        <end position="539"/>
    </location>
</feature>
<feature type="compositionally biased region" description="Basic and acidic residues" evidence="10">
    <location>
        <begin position="228"/>
        <end position="244"/>
    </location>
</feature>
<feature type="region of interest" description="Disordered" evidence="10">
    <location>
        <begin position="1559"/>
        <end position="1587"/>
    </location>
</feature>
<evidence type="ECO:0000313" key="12">
    <source>
        <dbReference type="EMBL" id="WAR25754.1"/>
    </source>
</evidence>
<reference evidence="12" key="1">
    <citation type="submission" date="2022-11" db="EMBL/GenBank/DDBJ databases">
        <title>Centuries of genome instability and evolution in soft-shell clam transmissible cancer (bioRxiv).</title>
        <authorList>
            <person name="Hart S.F.M."/>
            <person name="Yonemitsu M.A."/>
            <person name="Giersch R.M."/>
            <person name="Beal B.F."/>
            <person name="Arriagada G."/>
            <person name="Davis B.W."/>
            <person name="Ostrander E.A."/>
            <person name="Goff S.P."/>
            <person name="Metzger M.J."/>
        </authorList>
    </citation>
    <scope>NUCLEOTIDE SEQUENCE</scope>
    <source>
        <strain evidence="12">MELC-2E11</strain>
        <tissue evidence="12">Siphon/mantle</tissue>
    </source>
</reference>
<feature type="region of interest" description="Disordered" evidence="10">
    <location>
        <begin position="889"/>
        <end position="1027"/>
    </location>
</feature>
<evidence type="ECO:0000256" key="4">
    <source>
        <dbReference type="ARBA" id="ARBA00022679"/>
    </source>
</evidence>
<feature type="region of interest" description="Disordered" evidence="10">
    <location>
        <begin position="1498"/>
        <end position="1542"/>
    </location>
</feature>
<dbReference type="PROSITE" id="PS50011">
    <property type="entry name" value="PROTEIN_KINASE_DOM"/>
    <property type="match status" value="1"/>
</dbReference>
<dbReference type="InterPro" id="IPR000719">
    <property type="entry name" value="Prot_kinase_dom"/>
</dbReference>
<comment type="catalytic activity">
    <reaction evidence="9">
        <text>L-seryl-[protein] + ATP = O-phospho-L-seryl-[protein] + ADP + H(+)</text>
        <dbReference type="Rhea" id="RHEA:17989"/>
        <dbReference type="Rhea" id="RHEA-COMP:9863"/>
        <dbReference type="Rhea" id="RHEA-COMP:11604"/>
        <dbReference type="ChEBI" id="CHEBI:15378"/>
        <dbReference type="ChEBI" id="CHEBI:29999"/>
        <dbReference type="ChEBI" id="CHEBI:30616"/>
        <dbReference type="ChEBI" id="CHEBI:83421"/>
        <dbReference type="ChEBI" id="CHEBI:456216"/>
        <dbReference type="EC" id="2.7.11.1"/>
    </reaction>
</comment>
<feature type="compositionally biased region" description="Low complexity" evidence="10">
    <location>
        <begin position="433"/>
        <end position="504"/>
    </location>
</feature>
<feature type="region of interest" description="Disordered" evidence="10">
    <location>
        <begin position="1204"/>
        <end position="1236"/>
    </location>
</feature>
<feature type="compositionally biased region" description="Low complexity" evidence="10">
    <location>
        <begin position="950"/>
        <end position="965"/>
    </location>
</feature>
<evidence type="ECO:0000313" key="13">
    <source>
        <dbReference type="Proteomes" id="UP001164746"/>
    </source>
</evidence>
<sequence>MKVLKNWCRQILKGLQYLHTRTPPVIHRDLKCDNIFITGTTGSVKIGDLGLATLKNKSFAKSVIGTPEFMAPEMYEEHYDESVDVYAFGMCMLEMATSEYPYKECTNAAQIYKKVTSGVLPEAFAKVENQDIKEIIEGCIRNKKGQRYSVRELLQNDFFLEDTGLRVELAGQDEDEQKNNVIQLRLRVVDPKLRKDSRKRKDKHKENEAIQFDFDMDNDVPENVAQEMVKREKERKADEKKLEEESVAASSSASDSQQGILAPAPSQDASRDSGTQSSVQQTQSQASQQYQGQVGQGGMVYQNQTGGYQQVYPSQPGQQGSFQPQQAAGYPNQSSGQPHQSYSTQQVNGYPSQSSGQPHQSFSTQQATGYPNQSSGQPQQSYSTQQASGYPNQPSVQPQQSYSTQQATGYPNQSSGQPHQSYSNQQAAGYPNQGSAQPQQSYQNQQGQNYPQMIQQQSQYGQTGTSSQQQPPPQQSQSYQQQQQHADMQSGSIQQIGYTQGGQQPLQDDSKMQQQHRMSVDDGKPEGQPTKSDQQTVGTASQMTDQQQQNAARQAAGLGHLDISSAQQLQPGHSLSSTPSGGAGSDSAGPGLVNSQSLTQLDDVQSNRESESESTVTKGEERKRKPRGKRRKTVDKFPCLTILSYEGDEVECLLELPNRNAVTFKFAIEIDKPEEIAESLKAISMVNEDPVTSKNVMLFITDTPTSSPTQHRKEFKIPESKDPAKEMAKKLQYDSDASEKAAEEKIQEERLRPKISMKTRHPSGECEDKESTRVIESKRRSFYVSKVVESIAITDKIQEDVETEETSATQLAVGATEGHEVQQSQDTQHTSVHPPPSSMSHSQHFQSDGEFSAVSDSEKSTKSIGKGTVPVNIGDLQEKLVQLTGAGSVSQYPLESHSPVPSDDGGSTISHISQGHSTLSHQQSSHQNSVDKPTHPSESTTSLQSMSERSQAGSHASHQQQSVHQTGGGSQQSGKMPQQNTVPQQQSSSAVLPQPSHQSQTSTTQQQQSQQHLQQQQAPVTQPSEMGNMQQQGMYNQQMPGMPYFQMMPQMFNYPHQHQQHQQQPMMPFHQDQVQYMNMPVPYIMTYVQGQNQMQPMFMVMPNQMPFFGASQNVHQQQMQSETNTEQAQTSPPSTPPQARKQPSTDIPCDAGGGSDAQSPAPIRENYSLNSLEQELIKKLHGRPRKDIPLAAVGASGFGLNDSFSTTTSEHGGTRLHEDKPQWTQSMESLASMHSEPADLNETLKKVDEEGEQQHYKTVGSTPSTQSPMKTSTPDKNVAKKLRFQVSRVEDDPLKLNDMESGKDDVDASLSKLDDDGETVGQIVEETEKPKSVHDSDNIPKKKPNRFGRFSVMKVNDDKVNNSGKEDVPEENVSETLPVEIVNDNALDRPLPVINVNNPALSEDDARGLKIGIGEFENKESRRKDEDNLDDTQDQEKKISVSNLQLHDLPYRKKSMSFFEGNESPMISSNTCSSFYNTHMDRYKIASRRRTKSLGSISPWARSFGSMGSRQSSFGTQTHQHTQYGDGETPSPSPSPIHDDRGFPDSIFDIMSVVGESSISSDELESKVWQEDGQESGIDSEPRPVSRMRPARPLLVRQQSQEREALQKKHQVEIEEFIKLKGYSLPASPLLSTASGSLTTPILSPLSISNIPNPPPLPASLMSVHLRADNLAIKV</sequence>
<keyword evidence="3" id="KW-0723">Serine/threonine-protein kinase</keyword>
<feature type="compositionally biased region" description="Polar residues" evidence="10">
    <location>
        <begin position="593"/>
        <end position="604"/>
    </location>
</feature>
<feature type="compositionally biased region" description="Low complexity" evidence="10">
    <location>
        <begin position="247"/>
        <end position="256"/>
    </location>
</feature>
<feature type="compositionally biased region" description="Basic and acidic residues" evidence="10">
    <location>
        <begin position="1292"/>
        <end position="1306"/>
    </location>
</feature>
<evidence type="ECO:0000256" key="2">
    <source>
        <dbReference type="ARBA" id="ARBA00012513"/>
    </source>
</evidence>
<evidence type="ECO:0000259" key="11">
    <source>
        <dbReference type="PROSITE" id="PS50011"/>
    </source>
</evidence>
<dbReference type="InterPro" id="IPR011009">
    <property type="entry name" value="Kinase-like_dom_sf"/>
</dbReference>
<dbReference type="EMBL" id="CP111025">
    <property type="protein sequence ID" value="WAR25754.1"/>
    <property type="molecule type" value="Genomic_DNA"/>
</dbReference>
<feature type="compositionally biased region" description="Basic and acidic residues" evidence="10">
    <location>
        <begin position="762"/>
        <end position="773"/>
    </location>
</feature>
<evidence type="ECO:0000256" key="3">
    <source>
        <dbReference type="ARBA" id="ARBA00022527"/>
    </source>
</evidence>